<reference evidence="2 3" key="1">
    <citation type="journal article" date="2005" name="PLoS Biol.">
        <title>The genomes of Oryza sativa: a history of duplications.</title>
        <authorList>
            <person name="Yu J."/>
            <person name="Wang J."/>
            <person name="Lin W."/>
            <person name="Li S."/>
            <person name="Li H."/>
            <person name="Zhou J."/>
            <person name="Ni P."/>
            <person name="Dong W."/>
            <person name="Hu S."/>
            <person name="Zeng C."/>
            <person name="Zhang J."/>
            <person name="Zhang Y."/>
            <person name="Li R."/>
            <person name="Xu Z."/>
            <person name="Li S."/>
            <person name="Li X."/>
            <person name="Zheng H."/>
            <person name="Cong L."/>
            <person name="Lin L."/>
            <person name="Yin J."/>
            <person name="Geng J."/>
            <person name="Li G."/>
            <person name="Shi J."/>
            <person name="Liu J."/>
            <person name="Lv H."/>
            <person name="Li J."/>
            <person name="Wang J."/>
            <person name="Deng Y."/>
            <person name="Ran L."/>
            <person name="Shi X."/>
            <person name="Wang X."/>
            <person name="Wu Q."/>
            <person name="Li C."/>
            <person name="Ren X."/>
            <person name="Wang J."/>
            <person name="Wang X."/>
            <person name="Li D."/>
            <person name="Liu D."/>
            <person name="Zhang X."/>
            <person name="Ji Z."/>
            <person name="Zhao W."/>
            <person name="Sun Y."/>
            <person name="Zhang Z."/>
            <person name="Bao J."/>
            <person name="Han Y."/>
            <person name="Dong L."/>
            <person name="Ji J."/>
            <person name="Chen P."/>
            <person name="Wu S."/>
            <person name="Liu J."/>
            <person name="Xiao Y."/>
            <person name="Bu D."/>
            <person name="Tan J."/>
            <person name="Yang L."/>
            <person name="Ye C."/>
            <person name="Zhang J."/>
            <person name="Xu J."/>
            <person name="Zhou Y."/>
            <person name="Yu Y."/>
            <person name="Zhang B."/>
            <person name="Zhuang S."/>
            <person name="Wei H."/>
            <person name="Liu B."/>
            <person name="Lei M."/>
            <person name="Yu H."/>
            <person name="Li Y."/>
            <person name="Xu H."/>
            <person name="Wei S."/>
            <person name="He X."/>
            <person name="Fang L."/>
            <person name="Zhang Z."/>
            <person name="Zhang Y."/>
            <person name="Huang X."/>
            <person name="Su Z."/>
            <person name="Tong W."/>
            <person name="Li J."/>
            <person name="Tong Z."/>
            <person name="Li S."/>
            <person name="Ye J."/>
            <person name="Wang L."/>
            <person name="Fang L."/>
            <person name="Lei T."/>
            <person name="Chen C."/>
            <person name="Chen H."/>
            <person name="Xu Z."/>
            <person name="Li H."/>
            <person name="Huang H."/>
            <person name="Zhang F."/>
            <person name="Xu H."/>
            <person name="Li N."/>
            <person name="Zhao C."/>
            <person name="Li S."/>
            <person name="Dong L."/>
            <person name="Huang Y."/>
            <person name="Li L."/>
            <person name="Xi Y."/>
            <person name="Qi Q."/>
            <person name="Li W."/>
            <person name="Zhang B."/>
            <person name="Hu W."/>
            <person name="Zhang Y."/>
            <person name="Tian X."/>
            <person name="Jiao Y."/>
            <person name="Liang X."/>
            <person name="Jin J."/>
            <person name="Gao L."/>
            <person name="Zheng W."/>
            <person name="Hao B."/>
            <person name="Liu S."/>
            <person name="Wang W."/>
            <person name="Yuan L."/>
            <person name="Cao M."/>
            <person name="McDermott J."/>
            <person name="Samudrala R."/>
            <person name="Wang J."/>
            <person name="Wong G.K."/>
            <person name="Yang H."/>
        </authorList>
    </citation>
    <scope>NUCLEOTIDE SEQUENCE [LARGE SCALE GENOMIC DNA]</scope>
    <source>
        <strain evidence="3">cv. 93-11</strain>
    </source>
</reference>
<dbReference type="HOGENOM" id="CLU_1039710_0_0_1"/>
<protein>
    <submittedName>
        <fullName evidence="2">Uncharacterized protein</fullName>
    </submittedName>
</protein>
<sequence>MAFNHRCHRYHRRQPPPPLPQPPPSPAATVSHHHHRHRHCHGHPQSSHHRPAATVASQRRQTPAIQIRPGWRGSEVQCEARVAGIMEEGVTGTAFTAVALTRASRLPRGGEVLDEGRRHGTRRSALPSSPTSSPPYPPPSPPLATPLPGPWSGAGVDRAHRRSPRPSGESRSGDAVARRWSRGEPTLSAPPPCRRHAVPVAMTSPSRRHRRHACAGARWSRGGWPRHRHPSTSPGFAGDELRWLRSMEEGGGGVAAEARVPPPRGGLI</sequence>
<dbReference type="Proteomes" id="UP000007015">
    <property type="component" value="Chromosome 11"/>
</dbReference>
<organism evidence="2 3">
    <name type="scientific">Oryza sativa subsp. indica</name>
    <name type="common">Rice</name>
    <dbReference type="NCBI Taxonomy" id="39946"/>
    <lineage>
        <taxon>Eukaryota</taxon>
        <taxon>Viridiplantae</taxon>
        <taxon>Streptophyta</taxon>
        <taxon>Embryophyta</taxon>
        <taxon>Tracheophyta</taxon>
        <taxon>Spermatophyta</taxon>
        <taxon>Magnoliopsida</taxon>
        <taxon>Liliopsida</taxon>
        <taxon>Poales</taxon>
        <taxon>Poaceae</taxon>
        <taxon>BOP clade</taxon>
        <taxon>Oryzoideae</taxon>
        <taxon>Oryzeae</taxon>
        <taxon>Oryzinae</taxon>
        <taxon>Oryza</taxon>
        <taxon>Oryza sativa</taxon>
    </lineage>
</organism>
<dbReference type="AlphaFoldDB" id="B8BKI2"/>
<evidence type="ECO:0000256" key="1">
    <source>
        <dbReference type="SAM" id="MobiDB-lite"/>
    </source>
</evidence>
<proteinExistence type="predicted"/>
<evidence type="ECO:0000313" key="2">
    <source>
        <dbReference type="EMBL" id="EEC68168.1"/>
    </source>
</evidence>
<feature type="region of interest" description="Disordered" evidence="1">
    <location>
        <begin position="1"/>
        <end position="74"/>
    </location>
</feature>
<dbReference type="Gramene" id="BGIOSGA033990-TA">
    <property type="protein sequence ID" value="BGIOSGA033990-PA"/>
    <property type="gene ID" value="BGIOSGA033990"/>
</dbReference>
<feature type="compositionally biased region" description="Basic residues" evidence="1">
    <location>
        <begin position="1"/>
        <end position="14"/>
    </location>
</feature>
<keyword evidence="3" id="KW-1185">Reference proteome</keyword>
<dbReference type="EMBL" id="CM000136">
    <property type="protein sequence ID" value="EEC68168.1"/>
    <property type="molecule type" value="Genomic_DNA"/>
</dbReference>
<feature type="region of interest" description="Disordered" evidence="1">
    <location>
        <begin position="108"/>
        <end position="197"/>
    </location>
</feature>
<evidence type="ECO:0000313" key="3">
    <source>
        <dbReference type="Proteomes" id="UP000007015"/>
    </source>
</evidence>
<feature type="compositionally biased region" description="Polar residues" evidence="1">
    <location>
        <begin position="55"/>
        <end position="64"/>
    </location>
</feature>
<feature type="compositionally biased region" description="Pro residues" evidence="1">
    <location>
        <begin position="15"/>
        <end position="26"/>
    </location>
</feature>
<name>B8BKI2_ORYSI</name>
<accession>B8BKI2</accession>
<gene>
    <name evidence="2" type="ORF">OsI_36113</name>
</gene>
<feature type="compositionally biased region" description="Basic residues" evidence="1">
    <location>
        <begin position="31"/>
        <end position="51"/>
    </location>
</feature>
<feature type="compositionally biased region" description="Pro residues" evidence="1">
    <location>
        <begin position="132"/>
        <end position="149"/>
    </location>
</feature>